<name>A0A5M6IU98_9PROT</name>
<protein>
    <submittedName>
        <fullName evidence="1">Uncharacterized protein</fullName>
    </submittedName>
</protein>
<dbReference type="EMBL" id="VWPK01000017">
    <property type="protein sequence ID" value="KAA5611854.1"/>
    <property type="molecule type" value="Genomic_DNA"/>
</dbReference>
<sequence>MTRAVEFTEVDEATLATRRARMKAAAEKTRAMAREQDDAEAVAEALSGKVSEPMTVAEVARRLP</sequence>
<dbReference type="AlphaFoldDB" id="A0A5M6IU98"/>
<reference evidence="1 2" key="1">
    <citation type="submission" date="2019-09" db="EMBL/GenBank/DDBJ databases">
        <title>Genome sequence of Rhodovastum atsumiense, a diverse member of the Acetobacteraceae family of non-sulfur purple photosynthetic bacteria.</title>
        <authorList>
            <person name="Meyer T."/>
            <person name="Kyndt J."/>
        </authorList>
    </citation>
    <scope>NUCLEOTIDE SEQUENCE [LARGE SCALE GENOMIC DNA]</scope>
    <source>
        <strain evidence="1 2">DSM 21279</strain>
    </source>
</reference>
<organism evidence="1 2">
    <name type="scientific">Rhodovastum atsumiense</name>
    <dbReference type="NCBI Taxonomy" id="504468"/>
    <lineage>
        <taxon>Bacteria</taxon>
        <taxon>Pseudomonadati</taxon>
        <taxon>Pseudomonadota</taxon>
        <taxon>Alphaproteobacteria</taxon>
        <taxon>Acetobacterales</taxon>
        <taxon>Acetobacteraceae</taxon>
        <taxon>Rhodovastum</taxon>
    </lineage>
</organism>
<gene>
    <name evidence="1" type="ORF">F1189_12535</name>
</gene>
<dbReference type="RefSeq" id="WP_150041110.1">
    <property type="nucleotide sequence ID" value="NZ_OW485605.1"/>
</dbReference>
<comment type="caution">
    <text evidence="1">The sequence shown here is derived from an EMBL/GenBank/DDBJ whole genome shotgun (WGS) entry which is preliminary data.</text>
</comment>
<dbReference type="Proteomes" id="UP000325255">
    <property type="component" value="Unassembled WGS sequence"/>
</dbReference>
<accession>A0A5M6IU98</accession>
<evidence type="ECO:0000313" key="2">
    <source>
        <dbReference type="Proteomes" id="UP000325255"/>
    </source>
</evidence>
<keyword evidence="2" id="KW-1185">Reference proteome</keyword>
<evidence type="ECO:0000313" key="1">
    <source>
        <dbReference type="EMBL" id="KAA5611854.1"/>
    </source>
</evidence>
<proteinExistence type="predicted"/>